<name>A0A8H3BW72_9AGAM</name>
<comment type="caution">
    <text evidence="1">The sequence shown here is derived from an EMBL/GenBank/DDBJ whole genome shotgun (WGS) entry which is preliminary data.</text>
</comment>
<dbReference type="Proteomes" id="UP000663853">
    <property type="component" value="Unassembled WGS sequence"/>
</dbReference>
<accession>A0A8H3BW72</accession>
<dbReference type="AlphaFoldDB" id="A0A8H3BW72"/>
<evidence type="ECO:0000313" key="2">
    <source>
        <dbReference type="Proteomes" id="UP000663853"/>
    </source>
</evidence>
<sequence>MLPSNVSATTFGGSIAAAADGATSSPATATAHAIGDSGHAFASTDTAPSAACCSSSSNDASIVTKEAFVSLTPFIQSKLLSPFAYNFTYWGTPLNLLWLDG</sequence>
<dbReference type="EMBL" id="CAJMXA010001701">
    <property type="protein sequence ID" value="CAE6468090.1"/>
    <property type="molecule type" value="Genomic_DNA"/>
</dbReference>
<protein>
    <submittedName>
        <fullName evidence="1">Uncharacterized protein</fullName>
    </submittedName>
</protein>
<proteinExistence type="predicted"/>
<reference evidence="1" key="1">
    <citation type="submission" date="2021-01" db="EMBL/GenBank/DDBJ databases">
        <authorList>
            <person name="Kaushik A."/>
        </authorList>
    </citation>
    <scope>NUCLEOTIDE SEQUENCE</scope>
    <source>
        <strain evidence="1">AG6-10EEA</strain>
    </source>
</reference>
<gene>
    <name evidence="1" type="ORF">RDB_LOCUS71136</name>
</gene>
<evidence type="ECO:0000313" key="1">
    <source>
        <dbReference type="EMBL" id="CAE6468090.1"/>
    </source>
</evidence>
<organism evidence="1 2">
    <name type="scientific">Rhizoctonia solani</name>
    <dbReference type="NCBI Taxonomy" id="456999"/>
    <lineage>
        <taxon>Eukaryota</taxon>
        <taxon>Fungi</taxon>
        <taxon>Dikarya</taxon>
        <taxon>Basidiomycota</taxon>
        <taxon>Agaricomycotina</taxon>
        <taxon>Agaricomycetes</taxon>
        <taxon>Cantharellales</taxon>
        <taxon>Ceratobasidiaceae</taxon>
        <taxon>Rhizoctonia</taxon>
    </lineage>
</organism>